<comment type="subunit">
    <text evidence="7">Homodimer.</text>
</comment>
<comment type="caution">
    <text evidence="9">The sequence shown here is derived from an EMBL/GenBank/DDBJ whole genome shotgun (WGS) entry which is preliminary data.</text>
</comment>
<keyword evidence="6 7" id="KW-0546">Nucleotide metabolism</keyword>
<comment type="catalytic activity">
    <reaction evidence="7">
        <text>XTP + H2O = XMP + diphosphate + H(+)</text>
        <dbReference type="Rhea" id="RHEA:28610"/>
        <dbReference type="ChEBI" id="CHEBI:15377"/>
        <dbReference type="ChEBI" id="CHEBI:15378"/>
        <dbReference type="ChEBI" id="CHEBI:33019"/>
        <dbReference type="ChEBI" id="CHEBI:57464"/>
        <dbReference type="ChEBI" id="CHEBI:61314"/>
        <dbReference type="EC" id="3.6.1.66"/>
    </reaction>
</comment>
<organism evidence="9 10">
    <name type="scientific">Candidatus Doriopsillibacter californiensis</name>
    <dbReference type="NCBI Taxonomy" id="2970740"/>
    <lineage>
        <taxon>Bacteria</taxon>
        <taxon>Pseudomonadati</taxon>
        <taxon>Pseudomonadota</taxon>
        <taxon>Gammaproteobacteria</taxon>
        <taxon>Candidatus Tethybacterales</taxon>
        <taxon>Candidatus Persebacteraceae</taxon>
        <taxon>Candidatus Doriopsillibacter</taxon>
    </lineage>
</organism>
<accession>A0ABT7QM80</accession>
<evidence type="ECO:0000256" key="5">
    <source>
        <dbReference type="ARBA" id="ARBA00022842"/>
    </source>
</evidence>
<evidence type="ECO:0000313" key="9">
    <source>
        <dbReference type="EMBL" id="MDM5147510.1"/>
    </source>
</evidence>
<dbReference type="HAMAP" id="MF_01405">
    <property type="entry name" value="Non_canon_purine_NTPase"/>
    <property type="match status" value="1"/>
</dbReference>
<proteinExistence type="inferred from homology"/>
<dbReference type="Proteomes" id="UP001168167">
    <property type="component" value="Unassembled WGS sequence"/>
</dbReference>
<comment type="catalytic activity">
    <reaction evidence="7">
        <text>ITP + H2O = IMP + diphosphate + H(+)</text>
        <dbReference type="Rhea" id="RHEA:29399"/>
        <dbReference type="ChEBI" id="CHEBI:15377"/>
        <dbReference type="ChEBI" id="CHEBI:15378"/>
        <dbReference type="ChEBI" id="CHEBI:33019"/>
        <dbReference type="ChEBI" id="CHEBI:58053"/>
        <dbReference type="ChEBI" id="CHEBI:61402"/>
        <dbReference type="EC" id="3.6.1.66"/>
    </reaction>
</comment>
<dbReference type="InterPro" id="IPR020922">
    <property type="entry name" value="dITP/XTP_pyrophosphatase"/>
</dbReference>
<dbReference type="NCBIfam" id="TIGR00042">
    <property type="entry name" value="RdgB/HAM1 family non-canonical purine NTP pyrophosphatase"/>
    <property type="match status" value="1"/>
</dbReference>
<keyword evidence="10" id="KW-1185">Reference proteome</keyword>
<evidence type="ECO:0000256" key="6">
    <source>
        <dbReference type="ARBA" id="ARBA00023080"/>
    </source>
</evidence>
<comment type="catalytic activity">
    <reaction evidence="7">
        <text>dITP + H2O = dIMP + diphosphate + H(+)</text>
        <dbReference type="Rhea" id="RHEA:28342"/>
        <dbReference type="ChEBI" id="CHEBI:15377"/>
        <dbReference type="ChEBI" id="CHEBI:15378"/>
        <dbReference type="ChEBI" id="CHEBI:33019"/>
        <dbReference type="ChEBI" id="CHEBI:61194"/>
        <dbReference type="ChEBI" id="CHEBI:61382"/>
        <dbReference type="EC" id="3.6.1.66"/>
    </reaction>
</comment>
<evidence type="ECO:0000256" key="2">
    <source>
        <dbReference type="ARBA" id="ARBA00022723"/>
    </source>
</evidence>
<evidence type="ECO:0000256" key="7">
    <source>
        <dbReference type="HAMAP-Rule" id="MF_01405"/>
    </source>
</evidence>
<gene>
    <name evidence="9" type="primary">rdgB</name>
    <name evidence="9" type="ORF">NQX30_03885</name>
</gene>
<dbReference type="CDD" id="cd00515">
    <property type="entry name" value="HAM1"/>
    <property type="match status" value="1"/>
</dbReference>
<dbReference type="EMBL" id="JANQAO010000002">
    <property type="protein sequence ID" value="MDM5147510.1"/>
    <property type="molecule type" value="Genomic_DNA"/>
</dbReference>
<keyword evidence="2 7" id="KW-0479">Metal-binding</keyword>
<dbReference type="EC" id="3.6.1.66" evidence="7"/>
<evidence type="ECO:0000313" key="10">
    <source>
        <dbReference type="Proteomes" id="UP001168167"/>
    </source>
</evidence>
<feature type="binding site" evidence="7">
    <location>
        <begin position="154"/>
        <end position="157"/>
    </location>
    <ligand>
        <name>substrate</name>
    </ligand>
</feature>
<name>A0ABT7QM80_9GAMM</name>
<sequence length="199" mass="21363">MSFPTIVIASGNTGKVREIRAALQPLAARLPCLADLGLNGAEEPYGTFFENALAKARAAAAVSGETAVADDSGLVVKALNGAPGVHSARYGGDKTDDATNNNKLLQEMVGKKDRTAFYYAAMVLVQTANDPAPMFAEGFWCGEIINESRGDGGFGYDPLFYDPRVGKTGAQMTLEEKEAVSHRGQSLRELMRLIKTRRF</sequence>
<feature type="binding site" evidence="7">
    <location>
        <position position="72"/>
    </location>
    <ligand>
        <name>substrate</name>
    </ligand>
</feature>
<feature type="binding site" evidence="7">
    <location>
        <begin position="10"/>
        <end position="15"/>
    </location>
    <ligand>
        <name>substrate</name>
    </ligand>
</feature>
<dbReference type="Gene3D" id="3.90.950.10">
    <property type="match status" value="1"/>
</dbReference>
<evidence type="ECO:0000256" key="3">
    <source>
        <dbReference type="ARBA" id="ARBA00022741"/>
    </source>
</evidence>
<dbReference type="PANTHER" id="PTHR11067:SF9">
    <property type="entry name" value="INOSINE TRIPHOSPHATE PYROPHOSPHATASE"/>
    <property type="match status" value="1"/>
</dbReference>
<feature type="binding site" evidence="7">
    <location>
        <position position="177"/>
    </location>
    <ligand>
        <name>substrate</name>
    </ligand>
</feature>
<dbReference type="InterPro" id="IPR029001">
    <property type="entry name" value="ITPase-like_fam"/>
</dbReference>
<feature type="binding site" evidence="7">
    <location>
        <position position="43"/>
    </location>
    <ligand>
        <name>Mg(2+)</name>
        <dbReference type="ChEBI" id="CHEBI:18420"/>
    </ligand>
</feature>
<evidence type="ECO:0000256" key="1">
    <source>
        <dbReference type="ARBA" id="ARBA00008023"/>
    </source>
</evidence>
<dbReference type="Pfam" id="PF01725">
    <property type="entry name" value="Ham1p_like"/>
    <property type="match status" value="1"/>
</dbReference>
<feature type="binding site" evidence="7">
    <location>
        <position position="71"/>
    </location>
    <ligand>
        <name>Mg(2+)</name>
        <dbReference type="ChEBI" id="CHEBI:18420"/>
    </ligand>
</feature>
<evidence type="ECO:0000256" key="4">
    <source>
        <dbReference type="ARBA" id="ARBA00022801"/>
    </source>
</evidence>
<comment type="cofactor">
    <cofactor evidence="7">
        <name>Mg(2+)</name>
        <dbReference type="ChEBI" id="CHEBI:18420"/>
    </cofactor>
    <text evidence="7">Binds 1 Mg(2+) ion per subunit.</text>
</comment>
<comment type="similarity">
    <text evidence="1 7 8">Belongs to the HAM1 NTPase family.</text>
</comment>
<keyword evidence="5 7" id="KW-0460">Magnesium</keyword>
<protein>
    <recommendedName>
        <fullName evidence="7">dITP/XTP pyrophosphatase</fullName>
        <ecNumber evidence="7">3.6.1.66</ecNumber>
    </recommendedName>
    <alternativeName>
        <fullName evidence="7">Non-canonical purine NTP pyrophosphatase</fullName>
    </alternativeName>
    <alternativeName>
        <fullName evidence="7">Non-standard purine NTP pyrophosphatase</fullName>
    </alternativeName>
    <alternativeName>
        <fullName evidence="7">Nucleoside-triphosphate diphosphatase</fullName>
    </alternativeName>
    <alternativeName>
        <fullName evidence="7">Nucleoside-triphosphate pyrophosphatase</fullName>
        <shortName evidence="7">NTPase</shortName>
    </alternativeName>
</protein>
<reference evidence="9" key="1">
    <citation type="submission" date="2022-08" db="EMBL/GenBank/DDBJ databases">
        <authorList>
            <person name="Dzunkova M."/>
            <person name="La Clair J."/>
            <person name="Tyml T."/>
            <person name="Doud D."/>
            <person name="Schulz F."/>
            <person name="Piquer S."/>
            <person name="Porcel Sanchis D."/>
            <person name="Osborn A."/>
            <person name="Robinson D."/>
            <person name="Louie K.B."/>
            <person name="Bowen B.P."/>
            <person name="Bowers R."/>
            <person name="Lee J."/>
            <person name="Arnau Llombart V."/>
            <person name="Diaz Villanueva W."/>
            <person name="Gosliner T."/>
            <person name="Northen T."/>
            <person name="Cheng J.-F."/>
            <person name="Burkart M.D."/>
            <person name="Woyke T."/>
        </authorList>
    </citation>
    <scope>NUCLEOTIDE SEQUENCE</scope>
    <source>
        <strain evidence="9">Df01</strain>
    </source>
</reference>
<reference evidence="9" key="2">
    <citation type="journal article" date="2023" name="Microbiome">
        <title>Synthase-selected sorting approach identifies a beta-lactone synthase in a nudibranch symbiotic bacterium.</title>
        <authorList>
            <person name="Dzunkova M."/>
            <person name="La Clair J.J."/>
            <person name="Tyml T."/>
            <person name="Doud D."/>
            <person name="Schulz F."/>
            <person name="Piquer-Esteban S."/>
            <person name="Porcel Sanchis D."/>
            <person name="Osborn A."/>
            <person name="Robinson D."/>
            <person name="Louie K.B."/>
            <person name="Bowen B.P."/>
            <person name="Bowers R.M."/>
            <person name="Lee J."/>
            <person name="Arnau V."/>
            <person name="Diaz-Villanueva W."/>
            <person name="Stepanauskas R."/>
            <person name="Gosliner T."/>
            <person name="Date S.V."/>
            <person name="Northen T.R."/>
            <person name="Cheng J.F."/>
            <person name="Burkart M.D."/>
            <person name="Woyke T."/>
        </authorList>
    </citation>
    <scope>NUCLEOTIDE SEQUENCE</scope>
    <source>
        <strain evidence="9">Df01</strain>
    </source>
</reference>
<evidence type="ECO:0000256" key="8">
    <source>
        <dbReference type="RuleBase" id="RU003781"/>
    </source>
</evidence>
<comment type="function">
    <text evidence="7">Pyrophosphatase that catalyzes the hydrolysis of nucleoside triphosphates to their monophosphate derivatives, with a high preference for the non-canonical purine nucleotides XTP (xanthosine triphosphate), dITP (deoxyinosine triphosphate) and ITP. Seems to function as a house-cleaning enzyme that removes non-canonical purine nucleotides from the nucleotide pool, thus preventing their incorporation into DNA/RNA and avoiding chromosomal lesions.</text>
</comment>
<dbReference type="SUPFAM" id="SSF52972">
    <property type="entry name" value="ITPase-like"/>
    <property type="match status" value="1"/>
</dbReference>
<dbReference type="InterPro" id="IPR002637">
    <property type="entry name" value="RdgB/HAM1"/>
</dbReference>
<feature type="active site" description="Proton acceptor" evidence="7">
    <location>
        <position position="71"/>
    </location>
</feature>
<keyword evidence="3 7" id="KW-0547">Nucleotide-binding</keyword>
<keyword evidence="4 7" id="KW-0378">Hydrolase</keyword>
<feature type="binding site" evidence="7">
    <location>
        <begin position="182"/>
        <end position="183"/>
    </location>
    <ligand>
        <name>substrate</name>
    </ligand>
</feature>
<dbReference type="PANTHER" id="PTHR11067">
    <property type="entry name" value="INOSINE TRIPHOSPHATE PYROPHOSPHATASE/HAM1 PROTEIN"/>
    <property type="match status" value="1"/>
</dbReference>